<dbReference type="InterPro" id="IPR014746">
    <property type="entry name" value="Gln_synth/guanido_kin_cat_dom"/>
</dbReference>
<evidence type="ECO:0000256" key="1">
    <source>
        <dbReference type="ARBA" id="ARBA00048819"/>
    </source>
</evidence>
<dbReference type="Pfam" id="PF04107">
    <property type="entry name" value="GCS2"/>
    <property type="match status" value="1"/>
</dbReference>
<dbReference type="PANTHER" id="PTHR36510">
    <property type="entry name" value="GLUTAMATE--CYSTEINE LIGASE 2-RELATED"/>
    <property type="match status" value="1"/>
</dbReference>
<dbReference type="GO" id="GO:0016879">
    <property type="term" value="F:ligase activity, forming carbon-nitrogen bonds"/>
    <property type="evidence" value="ECO:0007669"/>
    <property type="project" value="TreeGrafter"/>
</dbReference>
<keyword evidence="3" id="KW-0436">Ligase</keyword>
<dbReference type="AlphaFoldDB" id="A0A385DAS5"/>
<organism evidence="3 4">
    <name type="scientific">Streptomyces koyangensis</name>
    <dbReference type="NCBI Taxonomy" id="188770"/>
    <lineage>
        <taxon>Bacteria</taxon>
        <taxon>Bacillati</taxon>
        <taxon>Actinomycetota</taxon>
        <taxon>Actinomycetes</taxon>
        <taxon>Kitasatosporales</taxon>
        <taxon>Streptomycetaceae</taxon>
        <taxon>Streptomyces</taxon>
        <taxon>Streptomyces aurantiacus group</taxon>
    </lineage>
</organism>
<dbReference type="RefSeq" id="WP_117349416.1">
    <property type="nucleotide sequence ID" value="NZ_CP031742.1"/>
</dbReference>
<dbReference type="SUPFAM" id="SSF55931">
    <property type="entry name" value="Glutamine synthetase/guanido kinase"/>
    <property type="match status" value="1"/>
</dbReference>
<gene>
    <name evidence="3" type="ORF">D0C37_13580</name>
</gene>
<dbReference type="Gene3D" id="3.30.590.20">
    <property type="match status" value="1"/>
</dbReference>
<comment type="catalytic activity">
    <reaction evidence="1">
        <text>L-cysteine + L-glutamate + ATP = gamma-L-glutamyl-L-cysteine + ADP + phosphate + H(+)</text>
        <dbReference type="Rhea" id="RHEA:13285"/>
        <dbReference type="ChEBI" id="CHEBI:15378"/>
        <dbReference type="ChEBI" id="CHEBI:29985"/>
        <dbReference type="ChEBI" id="CHEBI:30616"/>
        <dbReference type="ChEBI" id="CHEBI:35235"/>
        <dbReference type="ChEBI" id="CHEBI:43474"/>
        <dbReference type="ChEBI" id="CHEBI:58173"/>
        <dbReference type="ChEBI" id="CHEBI:456216"/>
        <dbReference type="EC" id="6.3.2.2"/>
    </reaction>
</comment>
<protein>
    <submittedName>
        <fullName evidence="3">Glutamate--cysteine ligase</fullName>
    </submittedName>
</protein>
<sequence length="498" mass="54748">MGRDLPQRDFTDEDRERFRARLRASLGLLDGVLTSPGFGGGETTLGAELEMFLVTRDGVPVPRNEEVRRAAADPRLVLEVNRYNLEANLTPVPLRPRPFTALHDEADTLLDTVRRAGDAYGAEPYCAGLLPTLRPGDLTRRNMSPRGRYAVLDDALGRAGRGLRVSGEQRLRMRSDTLCAQGATSSWQVHLTVRPEEFTRIHNAAQLMTAPVLAVAANSPLLLGRRAWDESRIPWYEQAFGQHRRRVIPADRRSGFGHGWLRGGVREMAEEAVRRYAPLVPLCSDGDWDRPLRPGGPPALDELRLHLGTLWWWNRPVYDPSGDGHLRIELRALPSGPTPADMVANTALLTGLVLDRAAREPGGELPFALARENFYTAARDGMAARLWWPAGTSAPVRLAARDLVRALLPRAAAGLAGAGVADDEVQRWLGVVEGRVLTGRSGANWQRRTHRALGSDDRATVRRHLELSSTGAPVHSWPAPQARVRGKAKGPGRTGSSR</sequence>
<accession>A0A385DAS5</accession>
<reference evidence="3 4" key="1">
    <citation type="submission" date="2018-08" db="EMBL/GenBank/DDBJ databases">
        <authorList>
            <person name="Ferrada E.E."/>
            <person name="Latorre B.A."/>
        </authorList>
    </citation>
    <scope>NUCLEOTIDE SEQUENCE [LARGE SCALE GENOMIC DNA]</scope>
    <source>
        <strain evidence="3 4">VK-A60T</strain>
    </source>
</reference>
<evidence type="ECO:0000313" key="4">
    <source>
        <dbReference type="Proteomes" id="UP000259636"/>
    </source>
</evidence>
<dbReference type="Proteomes" id="UP000259636">
    <property type="component" value="Chromosome"/>
</dbReference>
<evidence type="ECO:0000256" key="2">
    <source>
        <dbReference type="SAM" id="MobiDB-lite"/>
    </source>
</evidence>
<dbReference type="GeneID" id="300115213"/>
<evidence type="ECO:0000313" key="3">
    <source>
        <dbReference type="EMBL" id="AXQ55533.1"/>
    </source>
</evidence>
<name>A0A385DAS5_9ACTN</name>
<dbReference type="KEGG" id="sky:D0C37_13580"/>
<feature type="region of interest" description="Disordered" evidence="2">
    <location>
        <begin position="467"/>
        <end position="498"/>
    </location>
</feature>
<dbReference type="InterPro" id="IPR006336">
    <property type="entry name" value="GCS2"/>
</dbReference>
<proteinExistence type="predicted"/>
<dbReference type="InterPro" id="IPR050141">
    <property type="entry name" value="GCL_type2/YbdK_subfam"/>
</dbReference>
<dbReference type="PANTHER" id="PTHR36510:SF3">
    <property type="entry name" value="CONSERVED PROTEIN"/>
    <property type="match status" value="1"/>
</dbReference>
<dbReference type="EMBL" id="CP031742">
    <property type="protein sequence ID" value="AXQ55533.1"/>
    <property type="molecule type" value="Genomic_DNA"/>
</dbReference>